<gene>
    <name evidence="1" type="primary">CNTN6</name>
</gene>
<organism evidence="1">
    <name type="scientific">Homo sapiens</name>
    <name type="common">Human</name>
    <dbReference type="NCBI Taxonomy" id="9606"/>
    <lineage>
        <taxon>Eukaryota</taxon>
        <taxon>Metazoa</taxon>
        <taxon>Chordata</taxon>
        <taxon>Craniata</taxon>
        <taxon>Vertebrata</taxon>
        <taxon>Euteleostomi</taxon>
        <taxon>Mammalia</taxon>
        <taxon>Eutheria</taxon>
        <taxon>Euarchontoglires</taxon>
        <taxon>Primates</taxon>
        <taxon>Haplorrhini</taxon>
        <taxon>Catarrhini</taxon>
        <taxon>Hominidae</taxon>
        <taxon>Homo</taxon>
    </lineage>
</organism>
<proteinExistence type="predicted"/>
<dbReference type="OrthoDB" id="5982258at2759"/>
<protein>
    <submittedName>
        <fullName evidence="1">Alternative protein CNTN6</fullName>
    </submittedName>
</protein>
<dbReference type="ChiTaRS" id="CNTN6">
    <property type="organism name" value="human"/>
</dbReference>
<accession>L0R839</accession>
<dbReference type="EMBL" id="HF548000">
    <property type="protein sequence ID" value="CCO13711.1"/>
    <property type="molecule type" value="Genomic_DNA"/>
</dbReference>
<sequence>MEVEEVGLNSSLRGSQFQKNCRMGRDLDISSCSGQWARQPGPRRKCHLWNHQGLSTEMKASSHCLPLKSKWVCIIMKEKDP</sequence>
<dbReference type="AlphaFoldDB" id="L0R839"/>
<reference evidence="1" key="1">
    <citation type="submission" date="2012-10" db="EMBL/GenBank/DDBJ databases">
        <title>Direct identification of alternative open reading frame translation products in human.</title>
        <authorList>
            <person name="Vanderperre B."/>
            <person name="Lucier J.-F."/>
            <person name="Motard J."/>
            <person name="Tremblay G."/>
            <person name="Vanderperre S."/>
            <person name="Wisztorski M."/>
            <person name="Salzet M."/>
            <person name="Boisvert F.-M."/>
            <person name="Roucou X."/>
        </authorList>
    </citation>
    <scope>NUCLEOTIDE SEQUENCE</scope>
</reference>
<evidence type="ECO:0000313" key="1">
    <source>
        <dbReference type="EMBL" id="CCO13711.1"/>
    </source>
</evidence>
<name>L0R839_HUMAN</name>